<comment type="similarity">
    <text evidence="1">Belongs to the oxygen-dependent FAD-linked oxidoreductase family.</text>
</comment>
<dbReference type="Proteomes" id="UP000092154">
    <property type="component" value="Unassembled WGS sequence"/>
</dbReference>
<keyword evidence="4" id="KW-0560">Oxidoreductase</keyword>
<dbReference type="InterPro" id="IPR050416">
    <property type="entry name" value="FAD-linked_Oxidoreductase"/>
</dbReference>
<organism evidence="7 8">
    <name type="scientific">Rhizopogon vinicolor AM-OR11-026</name>
    <dbReference type="NCBI Taxonomy" id="1314800"/>
    <lineage>
        <taxon>Eukaryota</taxon>
        <taxon>Fungi</taxon>
        <taxon>Dikarya</taxon>
        <taxon>Basidiomycota</taxon>
        <taxon>Agaricomycotina</taxon>
        <taxon>Agaricomycetes</taxon>
        <taxon>Agaricomycetidae</taxon>
        <taxon>Boletales</taxon>
        <taxon>Suillineae</taxon>
        <taxon>Rhizopogonaceae</taxon>
        <taxon>Rhizopogon</taxon>
    </lineage>
</organism>
<evidence type="ECO:0000313" key="8">
    <source>
        <dbReference type="Proteomes" id="UP000092154"/>
    </source>
</evidence>
<dbReference type="PROSITE" id="PS51387">
    <property type="entry name" value="FAD_PCMH"/>
    <property type="match status" value="1"/>
</dbReference>
<evidence type="ECO:0000256" key="1">
    <source>
        <dbReference type="ARBA" id="ARBA00005466"/>
    </source>
</evidence>
<dbReference type="GO" id="GO:0071949">
    <property type="term" value="F:FAD binding"/>
    <property type="evidence" value="ECO:0007669"/>
    <property type="project" value="InterPro"/>
</dbReference>
<sequence length="490" mass="52670">MSRLTTLLTGLSLALLSASTEVRRAGNNYAATCHEIATSVSSASKVYYPLSYQYTKDNAHWTVSSSQVSACSFEPATATDIGVALQILANHQTPFAVKSGGHSATPGFSSTPGVQIAMYSFSEVTYDSSAQTATIGTGLVWDDVYTQLEQHNVTVVGAKATGVGVGGTILGGGYSYLSNQYGLAADNVVSLELVMPNGTITTVTSASEPDLFFGLRGGFNNFGIVTSVTLKAYPLSAVWGGSIMYAQPQWDAVNVAIANFVTNDDPKACIHTTRNYLAGVGIMTVTMFYNAPEYPNGIYDELQSIPHLVADVSSRSYSSLILTLPSNLTAGFRGVFHWVVLDQFTVPILEMINNQTTYYAEAVSKLSGKYVLYEGIPSLESIYTHSETQTAFPSLRDSSQGYSFINVFYGWTNPKDDNTMIQLGEQSVAYMKQFIASQGQDVGDALLNPNNAPPNTPMANMYGDALERLQSIKLAVDPTNVMNLAGGWKF</sequence>
<evidence type="ECO:0000256" key="3">
    <source>
        <dbReference type="ARBA" id="ARBA00022827"/>
    </source>
</evidence>
<dbReference type="STRING" id="1314800.A0A1B7N995"/>
<feature type="signal peptide" evidence="5">
    <location>
        <begin position="1"/>
        <end position="19"/>
    </location>
</feature>
<reference evidence="7 8" key="1">
    <citation type="submission" date="2016-06" db="EMBL/GenBank/DDBJ databases">
        <title>Comparative genomics of the ectomycorrhizal sister species Rhizopogon vinicolor and Rhizopogon vesiculosus (Basidiomycota: Boletales) reveals a divergence of the mating type B locus.</title>
        <authorList>
            <consortium name="DOE Joint Genome Institute"/>
            <person name="Mujic A.B."/>
            <person name="Kuo A."/>
            <person name="Tritt A."/>
            <person name="Lipzen A."/>
            <person name="Chen C."/>
            <person name="Johnson J."/>
            <person name="Sharma A."/>
            <person name="Barry K."/>
            <person name="Grigoriev I.V."/>
            <person name="Spatafora J.W."/>
        </authorList>
    </citation>
    <scope>NUCLEOTIDE SEQUENCE [LARGE SCALE GENOMIC DNA]</scope>
    <source>
        <strain evidence="7 8">AM-OR11-026</strain>
    </source>
</reference>
<evidence type="ECO:0000313" key="7">
    <source>
        <dbReference type="EMBL" id="OAX41394.1"/>
    </source>
</evidence>
<dbReference type="InterPro" id="IPR036318">
    <property type="entry name" value="FAD-bd_PCMH-like_sf"/>
</dbReference>
<feature type="domain" description="FAD-binding PCMH-type" evidence="6">
    <location>
        <begin position="65"/>
        <end position="235"/>
    </location>
</feature>
<name>A0A1B7N995_9AGAM</name>
<dbReference type="AlphaFoldDB" id="A0A1B7N995"/>
<gene>
    <name evidence="7" type="ORF">K503DRAFT_712614</name>
</gene>
<dbReference type="InterPro" id="IPR016169">
    <property type="entry name" value="FAD-bd_PCMH_sub2"/>
</dbReference>
<dbReference type="PANTHER" id="PTHR42973:SF13">
    <property type="entry name" value="FAD-BINDING PCMH-TYPE DOMAIN-CONTAINING PROTEIN"/>
    <property type="match status" value="1"/>
</dbReference>
<dbReference type="Gene3D" id="3.40.462.20">
    <property type="match status" value="1"/>
</dbReference>
<proteinExistence type="inferred from homology"/>
<dbReference type="GO" id="GO:0016491">
    <property type="term" value="F:oxidoreductase activity"/>
    <property type="evidence" value="ECO:0007669"/>
    <property type="project" value="UniProtKB-KW"/>
</dbReference>
<evidence type="ECO:0000256" key="2">
    <source>
        <dbReference type="ARBA" id="ARBA00022630"/>
    </source>
</evidence>
<protein>
    <submittedName>
        <fullName evidence="7">FAD-binding domain-containing protein</fullName>
    </submittedName>
</protein>
<dbReference type="EMBL" id="KV448181">
    <property type="protein sequence ID" value="OAX41394.1"/>
    <property type="molecule type" value="Genomic_DNA"/>
</dbReference>
<keyword evidence="2" id="KW-0285">Flavoprotein</keyword>
<accession>A0A1B7N995</accession>
<dbReference type="InterPro" id="IPR016166">
    <property type="entry name" value="FAD-bd_PCMH"/>
</dbReference>
<dbReference type="Pfam" id="PF01565">
    <property type="entry name" value="FAD_binding_4"/>
    <property type="match status" value="1"/>
</dbReference>
<keyword evidence="5" id="KW-0732">Signal</keyword>
<evidence type="ECO:0000256" key="4">
    <source>
        <dbReference type="ARBA" id="ARBA00023002"/>
    </source>
</evidence>
<keyword evidence="8" id="KW-1185">Reference proteome</keyword>
<feature type="chain" id="PRO_5008597882" evidence="5">
    <location>
        <begin position="20"/>
        <end position="490"/>
    </location>
</feature>
<dbReference type="OrthoDB" id="2151789at2759"/>
<keyword evidence="3" id="KW-0274">FAD</keyword>
<dbReference type="SUPFAM" id="SSF56176">
    <property type="entry name" value="FAD-binding/transporter-associated domain-like"/>
    <property type="match status" value="1"/>
</dbReference>
<dbReference type="PANTHER" id="PTHR42973">
    <property type="entry name" value="BINDING OXIDOREDUCTASE, PUTATIVE (AFU_ORTHOLOGUE AFUA_1G17690)-RELATED"/>
    <property type="match status" value="1"/>
</dbReference>
<evidence type="ECO:0000256" key="5">
    <source>
        <dbReference type="SAM" id="SignalP"/>
    </source>
</evidence>
<dbReference type="InterPro" id="IPR006094">
    <property type="entry name" value="Oxid_FAD_bind_N"/>
</dbReference>
<dbReference type="Gene3D" id="3.30.465.10">
    <property type="match status" value="2"/>
</dbReference>
<evidence type="ECO:0000259" key="6">
    <source>
        <dbReference type="PROSITE" id="PS51387"/>
    </source>
</evidence>
<dbReference type="InParanoid" id="A0A1B7N995"/>